<dbReference type="InterPro" id="IPR036986">
    <property type="entry name" value="S4_RNA-bd_sf"/>
</dbReference>
<protein>
    <submittedName>
        <fullName evidence="2">RNA-binding S4 domain protein</fullName>
    </submittedName>
</protein>
<evidence type="ECO:0000313" key="3">
    <source>
        <dbReference type="Proteomes" id="UP000001551"/>
    </source>
</evidence>
<keyword evidence="1" id="KW-0694">RNA-binding</keyword>
<gene>
    <name evidence="2" type="ordered locus">Ethha_0003</name>
</gene>
<dbReference type="STRING" id="663278.Ethha_0003"/>
<dbReference type="GO" id="GO:0003723">
    <property type="term" value="F:RNA binding"/>
    <property type="evidence" value="ECO:0007669"/>
    <property type="project" value="UniProtKB-KW"/>
</dbReference>
<dbReference type="EMBL" id="CP002400">
    <property type="protein sequence ID" value="ADU25594.1"/>
    <property type="molecule type" value="Genomic_DNA"/>
</dbReference>
<dbReference type="SUPFAM" id="SSF55174">
    <property type="entry name" value="Alpha-L RNA-binding motif"/>
    <property type="match status" value="1"/>
</dbReference>
<dbReference type="eggNOG" id="COG2501">
    <property type="taxonomic scope" value="Bacteria"/>
</dbReference>
<reference evidence="2 3" key="1">
    <citation type="submission" date="2010-12" db="EMBL/GenBank/DDBJ databases">
        <title>Complete sequence of Ethanoligenens harbinense YUAN-3.</title>
        <authorList>
            <person name="Lucas S."/>
            <person name="Copeland A."/>
            <person name="Lapidus A."/>
            <person name="Cheng J.-F."/>
            <person name="Bruce D."/>
            <person name="Goodwin L."/>
            <person name="Pitluck S."/>
            <person name="Chertkov O."/>
            <person name="Misra M."/>
            <person name="Detter J.C."/>
            <person name="Han C."/>
            <person name="Tapia R."/>
            <person name="Land M."/>
            <person name="Hauser L."/>
            <person name="Jeffries C."/>
            <person name="Kyrpides N."/>
            <person name="Ivanova N."/>
            <person name="Mikhailova N."/>
            <person name="Wang A."/>
            <person name="Mouttaki H."/>
            <person name="He Z."/>
            <person name="Zhou J."/>
            <person name="Hemme C.L."/>
            <person name="Woyke T."/>
        </authorList>
    </citation>
    <scope>NUCLEOTIDE SEQUENCE [LARGE SCALE GENOMIC DNA]</scope>
    <source>
        <strain evidence="3">DSM 18485 / JCM 12961 / CGMCC 1.5033 / YUAN-3</strain>
    </source>
</reference>
<dbReference type="HOGENOM" id="CLU_127162_3_2_9"/>
<evidence type="ECO:0000313" key="2">
    <source>
        <dbReference type="EMBL" id="ADU25594.1"/>
    </source>
</evidence>
<dbReference type="KEGG" id="eha:Ethha_0003"/>
<dbReference type="RefSeq" id="WP_013483975.1">
    <property type="nucleotide sequence ID" value="NC_014828.1"/>
</dbReference>
<accession>E6U5C7</accession>
<evidence type="ECO:0000256" key="1">
    <source>
        <dbReference type="PROSITE-ProRule" id="PRU00182"/>
    </source>
</evidence>
<sequence length="71" mass="7523">MAEPIEIQTPFIKLEQLLKLAGAFPTGGGCKEAIQSGQVQVNGAVCLLRGKKLHPGDQVTCGGHIWQVITP</sequence>
<dbReference type="AlphaFoldDB" id="E6U5C7"/>
<name>E6U5C7_ETHHY</name>
<dbReference type="Pfam" id="PF13275">
    <property type="entry name" value="S4_2"/>
    <property type="match status" value="1"/>
</dbReference>
<proteinExistence type="predicted"/>
<dbReference type="Gene3D" id="3.10.290.10">
    <property type="entry name" value="RNA-binding S4 domain"/>
    <property type="match status" value="1"/>
</dbReference>
<dbReference type="CDD" id="cd00165">
    <property type="entry name" value="S4"/>
    <property type="match status" value="1"/>
</dbReference>
<organism evidence="2 3">
    <name type="scientific">Ethanoligenens harbinense (strain DSM 18485 / JCM 12961 / CGMCC 1.5033 / YUAN-3)</name>
    <dbReference type="NCBI Taxonomy" id="663278"/>
    <lineage>
        <taxon>Bacteria</taxon>
        <taxon>Bacillati</taxon>
        <taxon>Bacillota</taxon>
        <taxon>Clostridia</taxon>
        <taxon>Eubacteriales</taxon>
        <taxon>Oscillospiraceae</taxon>
        <taxon>Ethanoligenens</taxon>
    </lineage>
</organism>
<dbReference type="PROSITE" id="PS50889">
    <property type="entry name" value="S4"/>
    <property type="match status" value="1"/>
</dbReference>
<keyword evidence="3" id="KW-1185">Reference proteome</keyword>
<dbReference type="Proteomes" id="UP000001551">
    <property type="component" value="Chromosome"/>
</dbReference>